<feature type="domain" description="PHD-type" evidence="13">
    <location>
        <begin position="624"/>
        <end position="675"/>
    </location>
</feature>
<reference evidence="14 15" key="1">
    <citation type="journal article" date="2014" name="Genome Biol. Evol.">
        <title>Comparative genomics and transcriptomics analyses reveal divergent lifestyle features of nematode endoparasitic fungus Hirsutella minnesotensis.</title>
        <authorList>
            <person name="Lai Y."/>
            <person name="Liu K."/>
            <person name="Zhang X."/>
            <person name="Zhang X."/>
            <person name="Li K."/>
            <person name="Wang N."/>
            <person name="Shu C."/>
            <person name="Wu Y."/>
            <person name="Wang C."/>
            <person name="Bushley K.E."/>
            <person name="Xiang M."/>
            <person name="Liu X."/>
        </authorList>
    </citation>
    <scope>NUCLEOTIDE SEQUENCE [LARGE SCALE GENOMIC DNA]</scope>
    <source>
        <strain evidence="14 15">3608</strain>
    </source>
</reference>
<comment type="domain">
    <text evidence="11">The PHD-type zinc finger mediates the binding to H3K4me3.</text>
</comment>
<feature type="binding site" evidence="9">
    <location>
        <position position="629"/>
    </location>
    <ligand>
        <name>Zn(2+)</name>
        <dbReference type="ChEBI" id="CHEBI:29105"/>
        <label>1</label>
    </ligand>
</feature>
<comment type="similarity">
    <text evidence="2 11">Belongs to the ING family.</text>
</comment>
<dbReference type="AlphaFoldDB" id="A0A0F8A053"/>
<dbReference type="GO" id="GO:0070210">
    <property type="term" value="C:Rpd3L-Expanded complex"/>
    <property type="evidence" value="ECO:0007669"/>
    <property type="project" value="TreeGrafter"/>
</dbReference>
<proteinExistence type="inferred from homology"/>
<feature type="site" description="Histone H3K4me3 binding" evidence="8">
    <location>
        <position position="637"/>
    </location>
</feature>
<dbReference type="GO" id="GO:0008270">
    <property type="term" value="F:zinc ion binding"/>
    <property type="evidence" value="ECO:0007669"/>
    <property type="project" value="UniProtKB-KW"/>
</dbReference>
<feature type="compositionally biased region" description="Polar residues" evidence="12">
    <location>
        <begin position="542"/>
        <end position="558"/>
    </location>
</feature>
<name>A0A0F8A053_9HYPO</name>
<evidence type="ECO:0000256" key="4">
    <source>
        <dbReference type="ARBA" id="ARBA00022771"/>
    </source>
</evidence>
<feature type="compositionally biased region" description="Polar residues" evidence="12">
    <location>
        <begin position="360"/>
        <end position="375"/>
    </location>
</feature>
<feature type="region of interest" description="Disordered" evidence="12">
    <location>
        <begin position="234"/>
        <end position="254"/>
    </location>
</feature>
<dbReference type="InterPro" id="IPR013083">
    <property type="entry name" value="Znf_RING/FYVE/PHD"/>
</dbReference>
<accession>A0A0F8A053</accession>
<feature type="region of interest" description="Disordered" evidence="12">
    <location>
        <begin position="137"/>
        <end position="164"/>
    </location>
</feature>
<evidence type="ECO:0000256" key="6">
    <source>
        <dbReference type="ARBA" id="ARBA00022853"/>
    </source>
</evidence>
<organism evidence="14 15">
    <name type="scientific">Hirsutella minnesotensis 3608</name>
    <dbReference type="NCBI Taxonomy" id="1043627"/>
    <lineage>
        <taxon>Eukaryota</taxon>
        <taxon>Fungi</taxon>
        <taxon>Dikarya</taxon>
        <taxon>Ascomycota</taxon>
        <taxon>Pezizomycotina</taxon>
        <taxon>Sordariomycetes</taxon>
        <taxon>Hypocreomycetidae</taxon>
        <taxon>Hypocreales</taxon>
        <taxon>Ophiocordycipitaceae</taxon>
        <taxon>Hirsutella</taxon>
    </lineage>
</organism>
<evidence type="ECO:0000256" key="9">
    <source>
        <dbReference type="PIRSR" id="PIRSR628651-51"/>
    </source>
</evidence>
<feature type="site" description="Histone H3K4me3 binding" evidence="8">
    <location>
        <position position="641"/>
    </location>
</feature>
<evidence type="ECO:0000256" key="8">
    <source>
        <dbReference type="PIRSR" id="PIRSR628651-50"/>
    </source>
</evidence>
<feature type="binding site" evidence="9">
    <location>
        <position position="654"/>
    </location>
    <ligand>
        <name>Zn(2+)</name>
        <dbReference type="ChEBI" id="CHEBI:29105"/>
        <label>1</label>
    </ligand>
</feature>
<keyword evidence="7 11" id="KW-0539">Nucleus</keyword>
<dbReference type="GO" id="GO:0033698">
    <property type="term" value="C:Rpd3L complex"/>
    <property type="evidence" value="ECO:0007669"/>
    <property type="project" value="TreeGrafter"/>
</dbReference>
<keyword evidence="5 9" id="KW-0862">Zinc</keyword>
<dbReference type="Gene3D" id="3.30.40.10">
    <property type="entry name" value="Zinc/RING finger domain, C3HC4 (zinc finger)"/>
    <property type="match status" value="1"/>
</dbReference>
<feature type="region of interest" description="Disordered" evidence="12">
    <location>
        <begin position="1"/>
        <end position="52"/>
    </location>
</feature>
<feature type="compositionally biased region" description="Basic and acidic residues" evidence="12">
    <location>
        <begin position="244"/>
        <end position="253"/>
    </location>
</feature>
<dbReference type="InterPro" id="IPR019787">
    <property type="entry name" value="Znf_PHD-finger"/>
</dbReference>
<dbReference type="SMART" id="SM00249">
    <property type="entry name" value="PHD"/>
    <property type="match status" value="1"/>
</dbReference>
<evidence type="ECO:0000256" key="7">
    <source>
        <dbReference type="ARBA" id="ARBA00023242"/>
    </source>
</evidence>
<feature type="site" description="Histone H3K4me3 binding" evidence="8">
    <location>
        <position position="649"/>
    </location>
</feature>
<dbReference type="GO" id="GO:0006325">
    <property type="term" value="P:chromatin organization"/>
    <property type="evidence" value="ECO:0007669"/>
    <property type="project" value="UniProtKB-KW"/>
</dbReference>
<keyword evidence="4 10" id="KW-0863">Zinc-finger</keyword>
<dbReference type="InterPro" id="IPR019786">
    <property type="entry name" value="Zinc_finger_PHD-type_CS"/>
</dbReference>
<dbReference type="GO" id="GO:0006355">
    <property type="term" value="P:regulation of DNA-templated transcription"/>
    <property type="evidence" value="ECO:0007669"/>
    <property type="project" value="TreeGrafter"/>
</dbReference>
<feature type="compositionally biased region" description="Low complexity" evidence="12">
    <location>
        <begin position="29"/>
        <end position="38"/>
    </location>
</feature>
<evidence type="ECO:0000256" key="5">
    <source>
        <dbReference type="ARBA" id="ARBA00022833"/>
    </source>
</evidence>
<dbReference type="InterPro" id="IPR011011">
    <property type="entry name" value="Znf_FYVE_PHD"/>
</dbReference>
<dbReference type="PANTHER" id="PTHR10333">
    <property type="entry name" value="INHIBITOR OF GROWTH PROTEIN"/>
    <property type="match status" value="1"/>
</dbReference>
<feature type="binding site" evidence="9">
    <location>
        <position position="627"/>
    </location>
    <ligand>
        <name>Zn(2+)</name>
        <dbReference type="ChEBI" id="CHEBI:29105"/>
        <label>1</label>
    </ligand>
</feature>
<protein>
    <recommendedName>
        <fullName evidence="11">Chromatin modification-related protein</fullName>
    </recommendedName>
</protein>
<dbReference type="InterPro" id="IPR024610">
    <property type="entry name" value="ING_N_histone-binding"/>
</dbReference>
<evidence type="ECO:0000256" key="11">
    <source>
        <dbReference type="RuleBase" id="RU361213"/>
    </source>
</evidence>
<dbReference type="OrthoDB" id="4173905at2759"/>
<feature type="compositionally biased region" description="Basic and acidic residues" evidence="12">
    <location>
        <begin position="501"/>
        <end position="512"/>
    </location>
</feature>
<evidence type="ECO:0000259" key="13">
    <source>
        <dbReference type="PROSITE" id="PS50016"/>
    </source>
</evidence>
<dbReference type="Pfam" id="PF12998">
    <property type="entry name" value="ING"/>
    <property type="match status" value="1"/>
</dbReference>
<feature type="compositionally biased region" description="Basic and acidic residues" evidence="12">
    <location>
        <begin position="288"/>
        <end position="305"/>
    </location>
</feature>
<keyword evidence="15" id="KW-1185">Reference proteome</keyword>
<feature type="binding site" evidence="9">
    <location>
        <position position="651"/>
    </location>
    <ligand>
        <name>Zn(2+)</name>
        <dbReference type="ChEBI" id="CHEBI:29105"/>
        <label>1</label>
    </ligand>
</feature>
<evidence type="ECO:0000256" key="10">
    <source>
        <dbReference type="PROSITE-ProRule" id="PRU00146"/>
    </source>
</evidence>
<feature type="binding site" evidence="9">
    <location>
        <position position="672"/>
    </location>
    <ligand>
        <name>Zn(2+)</name>
        <dbReference type="ChEBI" id="CHEBI:29105"/>
        <label>2</label>
    </ligand>
</feature>
<feature type="compositionally biased region" description="Polar residues" evidence="12">
    <location>
        <begin position="14"/>
        <end position="28"/>
    </location>
</feature>
<feature type="compositionally biased region" description="Basic and acidic residues" evidence="12">
    <location>
        <begin position="521"/>
        <end position="534"/>
    </location>
</feature>
<dbReference type="InterPro" id="IPR028651">
    <property type="entry name" value="ING_fam"/>
</dbReference>
<dbReference type="PROSITE" id="PS50016">
    <property type="entry name" value="ZF_PHD_2"/>
    <property type="match status" value="1"/>
</dbReference>
<feature type="region of interest" description="Disordered" evidence="12">
    <location>
        <begin position="479"/>
        <end position="620"/>
    </location>
</feature>
<evidence type="ECO:0000256" key="2">
    <source>
        <dbReference type="ARBA" id="ARBA00010210"/>
    </source>
</evidence>
<evidence type="ECO:0000256" key="12">
    <source>
        <dbReference type="SAM" id="MobiDB-lite"/>
    </source>
</evidence>
<comment type="subcellular location">
    <subcellularLocation>
        <location evidence="1 11">Nucleus</location>
    </subcellularLocation>
</comment>
<feature type="site" description="Histone H3K4me3 binding" evidence="8">
    <location>
        <position position="626"/>
    </location>
</feature>
<dbReference type="Proteomes" id="UP000054481">
    <property type="component" value="Unassembled WGS sequence"/>
</dbReference>
<dbReference type="PROSITE" id="PS01359">
    <property type="entry name" value="ZF_PHD_1"/>
    <property type="match status" value="1"/>
</dbReference>
<keyword evidence="6 11" id="KW-0156">Chromatin regulator</keyword>
<comment type="function">
    <text evidence="11">Component of an histone acetyltransferase complex.</text>
</comment>
<feature type="binding site" evidence="9">
    <location>
        <position position="645"/>
    </location>
    <ligand>
        <name>Zn(2+)</name>
        <dbReference type="ChEBI" id="CHEBI:29105"/>
        <label>2</label>
    </ligand>
</feature>
<sequence length="686" mass="72694">MKSAKPTPADTPANRRSQPVRQTRTNPPRSSANFARSSAGGGGARDLVGAGSSGSQPIDIYPAITHFADTITALPKELVRHFTLLKEVDAKLFAPEEQLFRLVAATEKAFLSEPRTDNDASSSGAQDTVMLNARDSSAGLASNQAPPSAPSVDESNAPASTVFDPSNVPRRHLFRQTAIKIQEMLVSLEEKNHVISTANEALQRQLARVEDVWPYLESEFSDEAKWGSTAHWAYPENRSSGKASHTERARRDGAAAISAAAQALADEAAARSDARKQAVQAKRNQKNQHHDSDADDHDKRGEGGKKSHGSKARKTAEGHVGLGISATATTNGNPAPKRRKVEKPANGATGGVPMERAISSALSNNIPKAKTNSPRGTPAPDVPKKRKALPSGSGQSKKKNGAARMSPSITSSPVMSALPEPKSNVRISPAPNNAPRPVSARARKNSLQSSGESGKIKVPLSVPIKPNGNALAALDLSSAAPILRPGPEPKTPREPAAPKVEAMKKEGDKDDVGTSAAANPPKKEGNPDEAEQKSESLPPQPQNVGLVTTKSGRASKPSTPALANAQEPARPRSSRNTDNGNGSKKAQKKATSTTQSLAPHGPQEGPSKAKRGDDEEGEIDADEPTYCYCNSVSYGEMVACDADGCEREWFHLACVGLKVAPGSRTKWYCEDCKERLNMAGKKINNR</sequence>
<dbReference type="CDD" id="cd15505">
    <property type="entry name" value="PHD_ING"/>
    <property type="match status" value="1"/>
</dbReference>
<dbReference type="EMBL" id="KQ030520">
    <property type="protein sequence ID" value="KJZ75077.1"/>
    <property type="molecule type" value="Genomic_DNA"/>
</dbReference>
<keyword evidence="3 9" id="KW-0479">Metal-binding</keyword>
<evidence type="ECO:0000256" key="1">
    <source>
        <dbReference type="ARBA" id="ARBA00004123"/>
    </source>
</evidence>
<dbReference type="SMART" id="SM01408">
    <property type="entry name" value="ING"/>
    <property type="match status" value="1"/>
</dbReference>
<evidence type="ECO:0000313" key="14">
    <source>
        <dbReference type="EMBL" id="KJZ75077.1"/>
    </source>
</evidence>
<feature type="region of interest" description="Disordered" evidence="12">
    <location>
        <begin position="268"/>
        <end position="467"/>
    </location>
</feature>
<evidence type="ECO:0000256" key="3">
    <source>
        <dbReference type="ARBA" id="ARBA00022723"/>
    </source>
</evidence>
<feature type="binding site" evidence="9">
    <location>
        <position position="669"/>
    </location>
    <ligand>
        <name>Zn(2+)</name>
        <dbReference type="ChEBI" id="CHEBI:29105"/>
        <label>2</label>
    </ligand>
</feature>
<comment type="subunit">
    <text evidence="11">Component of an histone acetyltransferase complex. Interacts with H3K4me3 and to a lesser extent with H3K4me2.</text>
</comment>
<gene>
    <name evidence="14" type="ORF">HIM_05563</name>
</gene>
<dbReference type="InterPro" id="IPR001965">
    <property type="entry name" value="Znf_PHD"/>
</dbReference>
<evidence type="ECO:0000313" key="15">
    <source>
        <dbReference type="Proteomes" id="UP000054481"/>
    </source>
</evidence>
<dbReference type="PANTHER" id="PTHR10333:SF42">
    <property type="entry name" value="INHIBITOR OF GROWTH PROTEIN 5"/>
    <property type="match status" value="1"/>
</dbReference>
<dbReference type="SUPFAM" id="SSF57903">
    <property type="entry name" value="FYVE/PHD zinc finger"/>
    <property type="match status" value="1"/>
</dbReference>
<feature type="binding site" evidence="9">
    <location>
        <position position="640"/>
    </location>
    <ligand>
        <name>Zn(2+)</name>
        <dbReference type="ChEBI" id="CHEBI:29105"/>
        <label>2</label>
    </ligand>
</feature>